<dbReference type="GO" id="GO:0001940">
    <property type="term" value="C:male pronucleus"/>
    <property type="evidence" value="ECO:0000266"/>
    <property type="project" value="RGD"/>
</dbReference>
<dbReference type="GO" id="GO:0001939">
    <property type="term" value="C:female pronucleus"/>
    <property type="evidence" value="ECO:0000266"/>
    <property type="project" value="RGD"/>
</dbReference>
<reference evidence="5" key="3">
    <citation type="submission" date="2025-09" db="UniProtKB">
        <authorList>
            <consortium name="Ensembl"/>
        </authorList>
    </citation>
    <scope>IDENTIFICATION</scope>
    <source>
        <strain evidence="5">Brown Norway</strain>
    </source>
</reference>
<dbReference type="eggNOG" id="ENOG502S008">
    <property type="taxonomic scope" value="Eukaryota"/>
</dbReference>
<keyword evidence="6" id="KW-1185">Reference proteome</keyword>
<evidence type="ECO:0000256" key="4">
    <source>
        <dbReference type="ARBA" id="ARBA00023242"/>
    </source>
</evidence>
<dbReference type="GO" id="GO:0044727">
    <property type="term" value="P:epigenetic programing of male pronucleus"/>
    <property type="evidence" value="ECO:0000266"/>
    <property type="project" value="RGD"/>
</dbReference>
<dbReference type="GO" id="GO:0042585">
    <property type="term" value="C:germinal vesicle"/>
    <property type="evidence" value="ECO:0000266"/>
    <property type="project" value="RGD"/>
</dbReference>
<comment type="subcellular location">
    <subcellularLocation>
        <location evidence="2">Cytoplasm</location>
    </subcellularLocation>
    <subcellularLocation>
        <location evidence="1">Nucleus</location>
    </subcellularLocation>
</comment>
<dbReference type="PANTHER" id="PTHR35678">
    <property type="entry name" value="PROTEIN STPG4"/>
    <property type="match status" value="1"/>
</dbReference>
<dbReference type="AlphaFoldDB" id="F1LXX1"/>
<evidence type="ECO:0000313" key="6">
    <source>
        <dbReference type="Proteomes" id="UP000002494"/>
    </source>
</evidence>
<gene>
    <name evidence="5 7" type="primary">Stpg4</name>
    <name evidence="7" type="synonym">LOC681766</name>
</gene>
<dbReference type="Bgee" id="ENSRNOG00000040136">
    <property type="expression patterns" value="Expressed in testis and 11 other cell types or tissues"/>
</dbReference>
<evidence type="ECO:0000313" key="5">
    <source>
        <dbReference type="Ensembl" id="ENSRNOP00000058459.3"/>
    </source>
</evidence>
<keyword evidence="3" id="KW-0963">Cytoplasm</keyword>
<dbReference type="GeneTree" id="ENSGT00390000008095"/>
<dbReference type="ExpressionAtlas" id="F1LXX1">
    <property type="expression patterns" value="baseline"/>
</dbReference>
<dbReference type="PANTHER" id="PTHR35678:SF1">
    <property type="entry name" value="PROTEIN STPG4"/>
    <property type="match status" value="1"/>
</dbReference>
<dbReference type="GO" id="GO:0072529">
    <property type="term" value="P:pyrimidine-containing compound catabolic process"/>
    <property type="evidence" value="ECO:0000266"/>
    <property type="project" value="RGD"/>
</dbReference>
<dbReference type="AGR" id="RGD:1591638"/>
<dbReference type="PaxDb" id="10116-ENSRNOP00000058459"/>
<protein>
    <submittedName>
        <fullName evidence="5">Sperm-tail PG-rich repeat containing 4</fullName>
    </submittedName>
</protein>
<dbReference type="RGD" id="1591638">
    <property type="gene designation" value="Stpg4"/>
</dbReference>
<dbReference type="HOGENOM" id="CLU_085743_0_0_1"/>
<dbReference type="GO" id="GO:0042393">
    <property type="term" value="F:histone binding"/>
    <property type="evidence" value="ECO:0000266"/>
    <property type="project" value="RGD"/>
</dbReference>
<dbReference type="GO" id="GO:0001674">
    <property type="term" value="C:female germ cell nucleus"/>
    <property type="evidence" value="ECO:0000266"/>
    <property type="project" value="RGD"/>
</dbReference>
<evidence type="ECO:0000256" key="1">
    <source>
        <dbReference type="ARBA" id="ARBA00004123"/>
    </source>
</evidence>
<reference evidence="5" key="2">
    <citation type="submission" date="2025-08" db="UniProtKB">
        <authorList>
            <consortium name="Ensembl"/>
        </authorList>
    </citation>
    <scope>IDENTIFICATION</scope>
    <source>
        <strain evidence="5">Brown Norway</strain>
    </source>
</reference>
<organism evidence="5 6">
    <name type="scientific">Rattus norvegicus</name>
    <name type="common">Rat</name>
    <dbReference type="NCBI Taxonomy" id="10116"/>
    <lineage>
        <taxon>Eukaryota</taxon>
        <taxon>Metazoa</taxon>
        <taxon>Chordata</taxon>
        <taxon>Craniata</taxon>
        <taxon>Vertebrata</taxon>
        <taxon>Euteleostomi</taxon>
        <taxon>Mammalia</taxon>
        <taxon>Eutheria</taxon>
        <taxon>Euarchontoglires</taxon>
        <taxon>Glires</taxon>
        <taxon>Rodentia</taxon>
        <taxon>Myomorpha</taxon>
        <taxon>Muroidea</taxon>
        <taxon>Muridae</taxon>
        <taxon>Murinae</taxon>
        <taxon>Rattus</taxon>
    </lineage>
</organism>
<dbReference type="Pfam" id="PF07004">
    <property type="entry name" value="SHIPPO-rpt"/>
    <property type="match status" value="2"/>
</dbReference>
<dbReference type="Ensembl" id="ENSRNOT00000061746.4">
    <property type="protein sequence ID" value="ENSRNOP00000058459.3"/>
    <property type="gene ID" value="ENSRNOG00000040136.5"/>
</dbReference>
<evidence type="ECO:0000256" key="3">
    <source>
        <dbReference type="ARBA" id="ARBA00022490"/>
    </source>
</evidence>
<evidence type="ECO:0000256" key="2">
    <source>
        <dbReference type="ARBA" id="ARBA00004496"/>
    </source>
</evidence>
<accession>F1LXX1</accession>
<dbReference type="GO" id="GO:0005737">
    <property type="term" value="C:cytoplasm"/>
    <property type="evidence" value="ECO:0000266"/>
    <property type="project" value="RGD"/>
</dbReference>
<dbReference type="CTD" id="285051"/>
<dbReference type="FunCoup" id="F1LXX1">
    <property type="interactions" value="2"/>
</dbReference>
<dbReference type="InterPro" id="IPR010736">
    <property type="entry name" value="SHIPPO-rpt"/>
</dbReference>
<dbReference type="STRING" id="10116.ENSRNOP00000058459"/>
<reference evidence="5" key="1">
    <citation type="submission" date="2024-01" db="EMBL/GenBank/DDBJ databases">
        <title>GRCr8: a new rat reference genome assembly contstructed from accurate long reads and long range scaffolding.</title>
        <authorList>
            <person name="Doris P.A."/>
            <person name="Kalbfleisch T."/>
            <person name="Li K."/>
            <person name="Howe K."/>
            <person name="Wood J."/>
        </authorList>
    </citation>
    <scope>NUCLEOTIDE SEQUENCE [LARGE SCALE GENOMIC DNA]</scope>
    <source>
        <strain evidence="5">Brown Norway</strain>
    </source>
</reference>
<dbReference type="GO" id="GO:0003682">
    <property type="term" value="F:chromatin binding"/>
    <property type="evidence" value="ECO:0000266"/>
    <property type="project" value="RGD"/>
</dbReference>
<sequence length="353" mass="39076">MVICEGMVESVACHQGWVSLSIHSQERGKLHSPLYFVTHARDHLNVHGVSLAGASTVPRFPVPITGGGLQNAAPGFLTRRLGIGGWPRFLATAWPASTGLQKVQGAMAEPTVVLTSTTVPREDLGRRESLLTTSKKVKKITGIEREGWWRLTVTNTPIPGTYHLRTFIEEALLNPVSITYNFKNEGRKRIPLVLRNDPVPTDLPQYSPPDFLELLKKQTASYSFKDKPRADPSTLVEKDKSLHLCPGQYDTLPAPVPKNSARSFVFRSSVQRFPPNYFTPHEGPGPGDYNLKLPRSGSITSCFRSRVPRFLPVGSKTPGPGAYTCTRQFPRQSSTIAKMGREHSLFFNNTIGF</sequence>
<dbReference type="OMA" id="PCHYNVT"/>
<dbReference type="GO" id="GO:0001673">
    <property type="term" value="C:male germ cell nucleus"/>
    <property type="evidence" value="ECO:0000266"/>
    <property type="project" value="RGD"/>
</dbReference>
<dbReference type="Proteomes" id="UP000002494">
    <property type="component" value="Chromosome 6"/>
</dbReference>
<dbReference type="KEGG" id="rno:681766"/>
<name>F1LXX1_RAT</name>
<evidence type="ECO:0000313" key="7">
    <source>
        <dbReference type="RGD" id="1591638"/>
    </source>
</evidence>
<proteinExistence type="predicted"/>
<keyword evidence="4" id="KW-0539">Nucleus</keyword>
<dbReference type="OrthoDB" id="6228811at2759"/>